<protein>
    <recommendedName>
        <fullName evidence="4">DUF4124 domain-containing protein</fullName>
    </recommendedName>
</protein>
<name>A0A177N487_9GAMM</name>
<proteinExistence type="predicted"/>
<dbReference type="EMBL" id="LUUK01000225">
    <property type="protein sequence ID" value="OAI11950.1"/>
    <property type="molecule type" value="Genomic_DNA"/>
</dbReference>
<keyword evidence="3" id="KW-0732">Signal</keyword>
<dbReference type="Proteomes" id="UP000077628">
    <property type="component" value="Unassembled WGS sequence"/>
</dbReference>
<feature type="region of interest" description="Disordered" evidence="2">
    <location>
        <begin position="134"/>
        <end position="189"/>
    </location>
</feature>
<evidence type="ECO:0000256" key="1">
    <source>
        <dbReference type="SAM" id="Coils"/>
    </source>
</evidence>
<dbReference type="OrthoDB" id="5574344at2"/>
<dbReference type="RefSeq" id="WP_064031550.1">
    <property type="nucleotide sequence ID" value="NZ_LUUK01000225.1"/>
</dbReference>
<reference evidence="6" key="1">
    <citation type="submission" date="2016-03" db="EMBL/GenBank/DDBJ databases">
        <authorList>
            <person name="Heylen K."/>
            <person name="De Vos P."/>
            <person name="Vekeman B."/>
        </authorList>
    </citation>
    <scope>NUCLEOTIDE SEQUENCE [LARGE SCALE GENOMIC DNA]</scope>
    <source>
        <strain evidence="6">R-45383</strain>
    </source>
</reference>
<feature type="compositionally biased region" description="Gly residues" evidence="2">
    <location>
        <begin position="140"/>
        <end position="149"/>
    </location>
</feature>
<organism evidence="5 6">
    <name type="scientific">Methylomonas koyamae</name>
    <dbReference type="NCBI Taxonomy" id="702114"/>
    <lineage>
        <taxon>Bacteria</taxon>
        <taxon>Pseudomonadati</taxon>
        <taxon>Pseudomonadota</taxon>
        <taxon>Gammaproteobacteria</taxon>
        <taxon>Methylococcales</taxon>
        <taxon>Methylococcaceae</taxon>
        <taxon>Methylomonas</taxon>
    </lineage>
</organism>
<gene>
    <name evidence="5" type="ORF">A1355_14965</name>
</gene>
<evidence type="ECO:0000256" key="3">
    <source>
        <dbReference type="SAM" id="SignalP"/>
    </source>
</evidence>
<evidence type="ECO:0000256" key="2">
    <source>
        <dbReference type="SAM" id="MobiDB-lite"/>
    </source>
</evidence>
<dbReference type="AlphaFoldDB" id="A0A177N487"/>
<feature type="compositionally biased region" description="Basic and acidic residues" evidence="2">
    <location>
        <begin position="153"/>
        <end position="164"/>
    </location>
</feature>
<sequence length="189" mass="20647">MRLAWLLLGLCGLASAQAEVFKCSGKSGKTVYQQKPCSQEGGRQLDIHADPAREAEAKAKLEALREENQVRKAARLEAEKQQAERQRQIEEVEAMKRSALAQQQQADAQRRQAEALERRNSYIGAPVIYAPVAPMPGIPGLPGLGGSPGYSGDQHHHEHERRPGEAPNQPVDDVDAKSSAERRGKVGGR</sequence>
<feature type="signal peptide" evidence="3">
    <location>
        <begin position="1"/>
        <end position="18"/>
    </location>
</feature>
<evidence type="ECO:0000259" key="4">
    <source>
        <dbReference type="Pfam" id="PF13511"/>
    </source>
</evidence>
<feature type="domain" description="DUF4124" evidence="4">
    <location>
        <begin position="10"/>
        <end position="59"/>
    </location>
</feature>
<evidence type="ECO:0000313" key="5">
    <source>
        <dbReference type="EMBL" id="OAI11950.1"/>
    </source>
</evidence>
<feature type="chain" id="PRO_5008068730" description="DUF4124 domain-containing protein" evidence="3">
    <location>
        <begin position="19"/>
        <end position="189"/>
    </location>
</feature>
<evidence type="ECO:0000313" key="6">
    <source>
        <dbReference type="Proteomes" id="UP000077628"/>
    </source>
</evidence>
<dbReference type="InterPro" id="IPR025392">
    <property type="entry name" value="DUF4124"/>
</dbReference>
<dbReference type="Pfam" id="PF13511">
    <property type="entry name" value="DUF4124"/>
    <property type="match status" value="1"/>
</dbReference>
<dbReference type="STRING" id="702114.A1355_14965"/>
<feature type="coiled-coil region" evidence="1">
    <location>
        <begin position="61"/>
        <end position="119"/>
    </location>
</feature>
<comment type="caution">
    <text evidence="5">The sequence shown here is derived from an EMBL/GenBank/DDBJ whole genome shotgun (WGS) entry which is preliminary data.</text>
</comment>
<keyword evidence="6" id="KW-1185">Reference proteome</keyword>
<accession>A0A177N487</accession>
<feature type="compositionally biased region" description="Basic and acidic residues" evidence="2">
    <location>
        <begin position="174"/>
        <end position="189"/>
    </location>
</feature>
<keyword evidence="1" id="KW-0175">Coiled coil</keyword>